<reference evidence="3" key="1">
    <citation type="submission" date="2018-01" db="EMBL/GenBank/DDBJ databases">
        <title>An insight into the sialome of Amazonian anophelines.</title>
        <authorList>
            <person name="Ribeiro J.M."/>
            <person name="Scarpassa V."/>
            <person name="Calvo E."/>
        </authorList>
    </citation>
    <scope>NUCLEOTIDE SEQUENCE</scope>
</reference>
<name>A0A2M4D1W9_ANODA</name>
<feature type="region of interest" description="Disordered" evidence="1">
    <location>
        <begin position="37"/>
        <end position="66"/>
    </location>
</feature>
<evidence type="ECO:0000313" key="3">
    <source>
        <dbReference type="EMBL" id="MBW71545.1"/>
    </source>
</evidence>
<dbReference type="AlphaFoldDB" id="A0A2M4D1W9"/>
<proteinExistence type="predicted"/>
<dbReference type="EMBL" id="GGFL01007367">
    <property type="protein sequence ID" value="MBW71545.1"/>
    <property type="molecule type" value="Transcribed_RNA"/>
</dbReference>
<feature type="signal peptide" evidence="2">
    <location>
        <begin position="1"/>
        <end position="27"/>
    </location>
</feature>
<evidence type="ECO:0000256" key="1">
    <source>
        <dbReference type="SAM" id="MobiDB-lite"/>
    </source>
</evidence>
<accession>A0A2M4D1W9</accession>
<feature type="chain" id="PRO_5014597797" evidence="2">
    <location>
        <begin position="28"/>
        <end position="66"/>
    </location>
</feature>
<sequence>MFPAPAAFTFLCGTSMLPLFPLVGLSADAVVSLLASSSSDDEVPPLRSESSPSENAAIRSSLGCCL</sequence>
<keyword evidence="2" id="KW-0732">Signal</keyword>
<organism evidence="3">
    <name type="scientific">Anopheles darlingi</name>
    <name type="common">Mosquito</name>
    <dbReference type="NCBI Taxonomy" id="43151"/>
    <lineage>
        <taxon>Eukaryota</taxon>
        <taxon>Metazoa</taxon>
        <taxon>Ecdysozoa</taxon>
        <taxon>Arthropoda</taxon>
        <taxon>Hexapoda</taxon>
        <taxon>Insecta</taxon>
        <taxon>Pterygota</taxon>
        <taxon>Neoptera</taxon>
        <taxon>Endopterygota</taxon>
        <taxon>Diptera</taxon>
        <taxon>Nematocera</taxon>
        <taxon>Culicoidea</taxon>
        <taxon>Culicidae</taxon>
        <taxon>Anophelinae</taxon>
        <taxon>Anopheles</taxon>
    </lineage>
</organism>
<protein>
    <submittedName>
        <fullName evidence="3">Putative secreted protein</fullName>
    </submittedName>
</protein>
<evidence type="ECO:0000256" key="2">
    <source>
        <dbReference type="SAM" id="SignalP"/>
    </source>
</evidence>